<evidence type="ECO:0000256" key="8">
    <source>
        <dbReference type="ARBA" id="ARBA00043975"/>
    </source>
</evidence>
<dbReference type="AlphaFoldDB" id="A0A553NAT8"/>
<dbReference type="GO" id="GO:0005524">
    <property type="term" value="F:ATP binding"/>
    <property type="evidence" value="ECO:0007669"/>
    <property type="project" value="UniProtKB-KW"/>
</dbReference>
<keyword evidence="12" id="KW-1185">Reference proteome</keyword>
<dbReference type="GO" id="GO:0006260">
    <property type="term" value="P:DNA replication"/>
    <property type="evidence" value="ECO:0007669"/>
    <property type="project" value="UniProtKB-KW"/>
</dbReference>
<name>A0A553NAT8_TIGCA</name>
<feature type="domain" description="AAA+ ATPase" evidence="10">
    <location>
        <begin position="341"/>
        <end position="489"/>
    </location>
</feature>
<feature type="compositionally biased region" description="Polar residues" evidence="9">
    <location>
        <begin position="851"/>
        <end position="864"/>
    </location>
</feature>
<protein>
    <recommendedName>
        <fullName evidence="10">AAA+ ATPase domain-containing protein</fullName>
    </recommendedName>
</protein>
<evidence type="ECO:0000256" key="6">
    <source>
        <dbReference type="ARBA" id="ARBA00023242"/>
    </source>
</evidence>
<organism evidence="11 12">
    <name type="scientific">Tigriopus californicus</name>
    <name type="common">Marine copepod</name>
    <dbReference type="NCBI Taxonomy" id="6832"/>
    <lineage>
        <taxon>Eukaryota</taxon>
        <taxon>Metazoa</taxon>
        <taxon>Ecdysozoa</taxon>
        <taxon>Arthropoda</taxon>
        <taxon>Crustacea</taxon>
        <taxon>Multicrustacea</taxon>
        <taxon>Hexanauplia</taxon>
        <taxon>Copepoda</taxon>
        <taxon>Harpacticoida</taxon>
        <taxon>Harpacticidae</taxon>
        <taxon>Tigriopus</taxon>
    </lineage>
</organism>
<dbReference type="SUPFAM" id="SSF52540">
    <property type="entry name" value="P-loop containing nucleoside triphosphate hydrolases"/>
    <property type="match status" value="1"/>
</dbReference>
<dbReference type="SMART" id="SM00382">
    <property type="entry name" value="AAA"/>
    <property type="match status" value="1"/>
</dbReference>
<keyword evidence="3" id="KW-0547">Nucleotide-binding</keyword>
<feature type="compositionally biased region" description="Low complexity" evidence="9">
    <location>
        <begin position="865"/>
        <end position="875"/>
    </location>
</feature>
<comment type="caution">
    <text evidence="11">The sequence shown here is derived from an EMBL/GenBank/DDBJ whole genome shotgun (WGS) entry which is preliminary data.</text>
</comment>
<evidence type="ECO:0000256" key="2">
    <source>
        <dbReference type="ARBA" id="ARBA00022705"/>
    </source>
</evidence>
<keyword evidence="7" id="KW-0131">Cell cycle</keyword>
<dbReference type="InterPro" id="IPR003959">
    <property type="entry name" value="ATPase_AAA_core"/>
</dbReference>
<evidence type="ECO:0000313" key="12">
    <source>
        <dbReference type="Proteomes" id="UP000318571"/>
    </source>
</evidence>
<dbReference type="GO" id="GO:0005634">
    <property type="term" value="C:nucleus"/>
    <property type="evidence" value="ECO:0007669"/>
    <property type="project" value="UniProtKB-SubCell"/>
</dbReference>
<feature type="region of interest" description="Disordered" evidence="9">
    <location>
        <begin position="811"/>
        <end position="881"/>
    </location>
</feature>
<feature type="compositionally biased region" description="Low complexity" evidence="9">
    <location>
        <begin position="813"/>
        <end position="831"/>
    </location>
</feature>
<gene>
    <name evidence="11" type="ORF">TCAL_09024</name>
</gene>
<feature type="compositionally biased region" description="Basic and acidic residues" evidence="9">
    <location>
        <begin position="32"/>
        <end position="43"/>
    </location>
</feature>
<evidence type="ECO:0000256" key="4">
    <source>
        <dbReference type="ARBA" id="ARBA00022840"/>
    </source>
</evidence>
<dbReference type="STRING" id="6832.A0A553NAT8"/>
<dbReference type="GO" id="GO:0016887">
    <property type="term" value="F:ATP hydrolysis activity"/>
    <property type="evidence" value="ECO:0007669"/>
    <property type="project" value="InterPro"/>
</dbReference>
<evidence type="ECO:0000259" key="10">
    <source>
        <dbReference type="SMART" id="SM00382"/>
    </source>
</evidence>
<proteinExistence type="inferred from homology"/>
<dbReference type="CDD" id="cd18140">
    <property type="entry name" value="HLD_clamp_RFC"/>
    <property type="match status" value="1"/>
</dbReference>
<evidence type="ECO:0000256" key="5">
    <source>
        <dbReference type="ARBA" id="ARBA00023125"/>
    </source>
</evidence>
<dbReference type="InterPro" id="IPR027417">
    <property type="entry name" value="P-loop_NTPase"/>
</dbReference>
<reference evidence="11 12" key="1">
    <citation type="journal article" date="2018" name="Nat. Ecol. Evol.">
        <title>Genomic signatures of mitonuclear coevolution across populations of Tigriopus californicus.</title>
        <authorList>
            <person name="Barreto F.S."/>
            <person name="Watson E.T."/>
            <person name="Lima T.G."/>
            <person name="Willett C.S."/>
            <person name="Edmands S."/>
            <person name="Li W."/>
            <person name="Burton R.S."/>
        </authorList>
    </citation>
    <scope>NUCLEOTIDE SEQUENCE [LARGE SCALE GENOMIC DNA]</scope>
    <source>
        <strain evidence="11 12">San Diego</strain>
    </source>
</reference>
<feature type="compositionally biased region" description="Basic and acidic residues" evidence="9">
    <location>
        <begin position="59"/>
        <end position="90"/>
    </location>
</feature>
<dbReference type="OMA" id="RWLKGWE"/>
<evidence type="ECO:0000256" key="9">
    <source>
        <dbReference type="SAM" id="MobiDB-lite"/>
    </source>
</evidence>
<dbReference type="PANTHER" id="PTHR46765:SF1">
    <property type="entry name" value="P-LOOP CONTAINING NUCLEOSIDE TRIPHOSPHATE HYDROLASES SUPERFAMILY PROTEIN"/>
    <property type="match status" value="1"/>
</dbReference>
<dbReference type="Proteomes" id="UP000318571">
    <property type="component" value="Chromosome 10"/>
</dbReference>
<comment type="similarity">
    <text evidence="8">Belongs to the activator 1 small subunits family. CTF18 subfamily.</text>
</comment>
<evidence type="ECO:0000256" key="7">
    <source>
        <dbReference type="ARBA" id="ARBA00023306"/>
    </source>
</evidence>
<dbReference type="GO" id="GO:0003677">
    <property type="term" value="F:DNA binding"/>
    <property type="evidence" value="ECO:0007669"/>
    <property type="project" value="UniProtKB-KW"/>
</dbReference>
<keyword evidence="2" id="KW-0235">DNA replication</keyword>
<feature type="region of interest" description="Disordered" evidence="9">
    <location>
        <begin position="122"/>
        <end position="142"/>
    </location>
</feature>
<dbReference type="PANTHER" id="PTHR46765">
    <property type="entry name" value="P-LOOP CONTAINING NUCLEOSIDE TRIPHOSPHATE HYDROLASES SUPERFAMILY PROTEIN"/>
    <property type="match status" value="1"/>
</dbReference>
<comment type="subcellular location">
    <subcellularLocation>
        <location evidence="1">Nucleus</location>
    </subcellularLocation>
</comment>
<dbReference type="Gene3D" id="3.40.50.300">
    <property type="entry name" value="P-loop containing nucleotide triphosphate hydrolases"/>
    <property type="match status" value="1"/>
</dbReference>
<dbReference type="EMBL" id="VCGU01000458">
    <property type="protein sequence ID" value="TRY62553.1"/>
    <property type="molecule type" value="Genomic_DNA"/>
</dbReference>
<evidence type="ECO:0000256" key="1">
    <source>
        <dbReference type="ARBA" id="ARBA00004123"/>
    </source>
</evidence>
<dbReference type="InterPro" id="IPR003593">
    <property type="entry name" value="AAA+_ATPase"/>
</dbReference>
<evidence type="ECO:0000313" key="11">
    <source>
        <dbReference type="EMBL" id="TRY62553.1"/>
    </source>
</evidence>
<keyword evidence="5" id="KW-0238">DNA-binding</keyword>
<dbReference type="InterPro" id="IPR047854">
    <property type="entry name" value="RFC_lid"/>
</dbReference>
<keyword evidence="4" id="KW-0067">ATP-binding</keyword>
<feature type="region of interest" description="Disordered" evidence="9">
    <location>
        <begin position="1"/>
        <end position="109"/>
    </location>
</feature>
<feature type="compositionally biased region" description="Acidic residues" evidence="9">
    <location>
        <begin position="20"/>
        <end position="31"/>
    </location>
</feature>
<feature type="compositionally biased region" description="Basic and acidic residues" evidence="9">
    <location>
        <begin position="838"/>
        <end position="850"/>
    </location>
</feature>
<dbReference type="InterPro" id="IPR053016">
    <property type="entry name" value="CTF18-RFC_complex"/>
</dbReference>
<accession>A0A553NAT8</accession>
<keyword evidence="6" id="KW-0539">Nucleus</keyword>
<dbReference type="CDD" id="cd00009">
    <property type="entry name" value="AAA"/>
    <property type="match status" value="1"/>
</dbReference>
<evidence type="ECO:0000256" key="3">
    <source>
        <dbReference type="ARBA" id="ARBA00022741"/>
    </source>
</evidence>
<sequence length="948" mass="107193">MDLFDDDELLAQMHQGNFMAEDDMDDPDNEEDLAHLREMESHERKFKRALRYPDPGNEDQPHEPEHSSEVSELQRLDSQHIRSKRARGEGDTSYDNDDQGNNTSLPLVDLPEDFENLDELPAAKIKSSGPLPRDPTQSPLPKRQKVLSDITNSIAAAMAPNTEEKLTSRLIHKRVPDGDFQSVTLATGERYYLSVTQSTTSLVKNQVQFGELCGVPYADLKEQAFMEQAKLTPELQDQLRLSHTDTNDSGCESMDEEGSRKCLWVEKFKPKSYLELLSDDGTNRILLKWLKLWDQVVFGKVKPVKVRKPKENDQNDKFGKWKKFSNVPEVQEELDEHHRPGQKVALLHGPPGLGKTTLAHVIARHAGYNVVEMNASDDRALQTFRAKLEAATQMKSVSAKDRRPNCLIIDEIDGSPVQTINHLVTLICGKQTKKGSKQGEVLKRPIICICNDLYVPALRPLKQHCLIVPFPPTLSGRLSQRLLEISRKENLLTDTTALNALCEKTENDIRSCLSTLQFFKSKGKPLRTMDVQQANVGQKDSQKSHFSVWNELFQLPRGHKRTTKRVRSELVQIEESRASLPLRFSNMFHLASSCGDYDKLMQGVFENYLQVKFKDSQLENVIAGHEWFCFFDLTQEMIGHSQVYALMGYQPFAFVASHLLFGSLHKTRIMYPYTPSEKNNALNKTKNLISSMISDMAPMARAFASTSAIVFDTLPMLLEIMQPVLRPVNTQLYSPREKQELKNLVQTMIAYNLQYVQQLGADGQYEYRLDPSVDEVSHFPGIPHRSSLTYSLKQVIAHEIQLEKMRADEIRGASSSAQSTVSVSSTASSASMQGHNMGESRSKNESRVSEDQTGGPRTSTKLEASSSSSSSSSSSTTPNHLQKLKAKEIDVVEHNPVDFFGRKIEGQKADRDRHDCYNNEIVSSDIWFKFKEGYNNAVRKNVRITDLL</sequence>
<dbReference type="Pfam" id="PF00004">
    <property type="entry name" value="AAA"/>
    <property type="match status" value="1"/>
</dbReference>
<dbReference type="Gene3D" id="1.10.8.60">
    <property type="match status" value="1"/>
</dbReference>